<dbReference type="Proteomes" id="UP001499924">
    <property type="component" value="Unassembled WGS sequence"/>
</dbReference>
<reference evidence="3" key="1">
    <citation type="journal article" date="2019" name="Int. J. Syst. Evol. Microbiol.">
        <title>The Global Catalogue of Microorganisms (GCM) 10K type strain sequencing project: providing services to taxonomists for standard genome sequencing and annotation.</title>
        <authorList>
            <consortium name="The Broad Institute Genomics Platform"/>
            <consortium name="The Broad Institute Genome Sequencing Center for Infectious Disease"/>
            <person name="Wu L."/>
            <person name="Ma J."/>
        </authorList>
    </citation>
    <scope>NUCLEOTIDE SEQUENCE [LARGE SCALE GENOMIC DNA]</scope>
    <source>
        <strain evidence="3">JCM 15614</strain>
    </source>
</reference>
<keyword evidence="3" id="KW-1185">Reference proteome</keyword>
<comment type="caution">
    <text evidence="2">The sequence shown here is derived from an EMBL/GenBank/DDBJ whole genome shotgun (WGS) entry which is preliminary data.</text>
</comment>
<protein>
    <submittedName>
        <fullName evidence="2">Uncharacterized protein</fullName>
    </submittedName>
</protein>
<evidence type="ECO:0000256" key="1">
    <source>
        <dbReference type="SAM" id="MobiDB-lite"/>
    </source>
</evidence>
<organism evidence="2 3">
    <name type="scientific">Blastococcus jejuensis</name>
    <dbReference type="NCBI Taxonomy" id="351224"/>
    <lineage>
        <taxon>Bacteria</taxon>
        <taxon>Bacillati</taxon>
        <taxon>Actinomycetota</taxon>
        <taxon>Actinomycetes</taxon>
        <taxon>Geodermatophilales</taxon>
        <taxon>Geodermatophilaceae</taxon>
        <taxon>Blastococcus</taxon>
    </lineage>
</organism>
<name>A0ABP6PP72_9ACTN</name>
<feature type="compositionally biased region" description="Pro residues" evidence="1">
    <location>
        <begin position="197"/>
        <end position="211"/>
    </location>
</feature>
<evidence type="ECO:0000313" key="2">
    <source>
        <dbReference type="EMBL" id="GAA3184801.1"/>
    </source>
</evidence>
<sequence length="220" mass="23555">MPLGAPADKLRPMWTAYGHDGDDPEEFHRRMSAPENEIPVALPQNVVLGRTDDAVIALQRLSVYTTGIAFDLVVRLRPDAARADGRDLNELIWHGGPGGGRFLLGVEFADGRRASNASGRHGPGEGEDVVFVSGGGSGGQASVEQSWWLHPLPPDGPLRIVVRCPDLGISERSVVLDGAAIRAAVDDVVVLWPWAPPPEMDQREPPAPPDLPADSWFAGS</sequence>
<dbReference type="EMBL" id="BAAAVV010000020">
    <property type="protein sequence ID" value="GAA3184801.1"/>
    <property type="molecule type" value="Genomic_DNA"/>
</dbReference>
<gene>
    <name evidence="2" type="ORF">GCM10010531_43770</name>
</gene>
<evidence type="ECO:0000313" key="3">
    <source>
        <dbReference type="Proteomes" id="UP001499924"/>
    </source>
</evidence>
<proteinExistence type="predicted"/>
<feature type="region of interest" description="Disordered" evidence="1">
    <location>
        <begin position="197"/>
        <end position="220"/>
    </location>
</feature>
<accession>A0ABP6PP72</accession>